<comment type="caution">
    <text evidence="1">The sequence shown here is derived from an EMBL/GenBank/DDBJ whole genome shotgun (WGS) entry which is preliminary data.</text>
</comment>
<evidence type="ECO:0000313" key="2">
    <source>
        <dbReference type="Proteomes" id="UP000688137"/>
    </source>
</evidence>
<evidence type="ECO:0000313" key="1">
    <source>
        <dbReference type="EMBL" id="CAD8114887.1"/>
    </source>
</evidence>
<dbReference type="EMBL" id="CAJJDM010000169">
    <property type="protein sequence ID" value="CAD8114887.1"/>
    <property type="molecule type" value="Genomic_DNA"/>
</dbReference>
<dbReference type="Proteomes" id="UP000688137">
    <property type="component" value="Unassembled WGS sequence"/>
</dbReference>
<protein>
    <submittedName>
        <fullName evidence="1">Uncharacterized protein</fullName>
    </submittedName>
</protein>
<proteinExistence type="predicted"/>
<gene>
    <name evidence="1" type="ORF">PPRIM_AZ9-3.1.T1620001</name>
</gene>
<reference evidence="1" key="1">
    <citation type="submission" date="2021-01" db="EMBL/GenBank/DDBJ databases">
        <authorList>
            <consortium name="Genoscope - CEA"/>
            <person name="William W."/>
        </authorList>
    </citation>
    <scope>NUCLEOTIDE SEQUENCE</scope>
</reference>
<organism evidence="1 2">
    <name type="scientific">Paramecium primaurelia</name>
    <dbReference type="NCBI Taxonomy" id="5886"/>
    <lineage>
        <taxon>Eukaryota</taxon>
        <taxon>Sar</taxon>
        <taxon>Alveolata</taxon>
        <taxon>Ciliophora</taxon>
        <taxon>Intramacronucleata</taxon>
        <taxon>Oligohymenophorea</taxon>
        <taxon>Peniculida</taxon>
        <taxon>Parameciidae</taxon>
        <taxon>Paramecium</taxon>
    </lineage>
</organism>
<dbReference type="AlphaFoldDB" id="A0A8S1QJP1"/>
<name>A0A8S1QJP1_PARPR</name>
<accession>A0A8S1QJP1</accession>
<keyword evidence="2" id="KW-1185">Reference proteome</keyword>
<sequence length="63" mass="7381">MGVITRKSCVSNGANISLRLLAHFICYYCLQWNVDLNIIYCLCFHPLLNSLSEQNLQEFLRMR</sequence>